<dbReference type="InterPro" id="IPR008139">
    <property type="entry name" value="SaposinB_dom"/>
</dbReference>
<dbReference type="SMART" id="SM00741">
    <property type="entry name" value="SapB"/>
    <property type="match status" value="1"/>
</dbReference>
<feature type="domain" description="Saposin B-type" evidence="3">
    <location>
        <begin position="34"/>
        <end position="113"/>
    </location>
</feature>
<dbReference type="InterPro" id="IPR051428">
    <property type="entry name" value="Sphingo_Act-Surfact_Prot"/>
</dbReference>
<sequence length="193" mass="22099">MKWLYLSVLCLAAVYARSDKASMLSSNRAAPPLIGTTCDECQNLVERTHAALHDPAKLAELKALLGILCHETSYVEECRLFVSKLDVIIEKLEPYLKDSHAVCKKLRLCENSKLETFYRLGLLYIKQAEGKLEKNQQMNDLICDECKLAASELKKIVDDKEKQTEIRTFISTRVCKNMGSLQDKFRLKNHNFR</sequence>
<dbReference type="OrthoDB" id="69496at2759"/>
<protein>
    <recommendedName>
        <fullName evidence="3">Saposin B-type domain-containing protein</fullName>
    </recommendedName>
</protein>
<evidence type="ECO:0000313" key="5">
    <source>
        <dbReference type="Proteomes" id="UP000218231"/>
    </source>
</evidence>
<gene>
    <name evidence="4" type="ORF">WR25_24304</name>
</gene>
<dbReference type="AlphaFoldDB" id="A0A2A2LR75"/>
<dbReference type="STRING" id="2018661.A0A2A2LR75"/>
<organism evidence="4 5">
    <name type="scientific">Diploscapter pachys</name>
    <dbReference type="NCBI Taxonomy" id="2018661"/>
    <lineage>
        <taxon>Eukaryota</taxon>
        <taxon>Metazoa</taxon>
        <taxon>Ecdysozoa</taxon>
        <taxon>Nematoda</taxon>
        <taxon>Chromadorea</taxon>
        <taxon>Rhabditida</taxon>
        <taxon>Rhabditina</taxon>
        <taxon>Rhabditomorpha</taxon>
        <taxon>Rhabditoidea</taxon>
        <taxon>Rhabditidae</taxon>
        <taxon>Diploscapter</taxon>
    </lineage>
</organism>
<evidence type="ECO:0000256" key="2">
    <source>
        <dbReference type="SAM" id="SignalP"/>
    </source>
</evidence>
<keyword evidence="1" id="KW-1015">Disulfide bond</keyword>
<reference evidence="4 5" key="1">
    <citation type="journal article" date="2017" name="Curr. Biol.">
        <title>Genome architecture and evolution of a unichromosomal asexual nematode.</title>
        <authorList>
            <person name="Fradin H."/>
            <person name="Zegar C."/>
            <person name="Gutwein M."/>
            <person name="Lucas J."/>
            <person name="Kovtun M."/>
            <person name="Corcoran D."/>
            <person name="Baugh L.R."/>
            <person name="Kiontke K."/>
            <person name="Gunsalus K."/>
            <person name="Fitch D.H."/>
            <person name="Piano F."/>
        </authorList>
    </citation>
    <scope>NUCLEOTIDE SEQUENCE [LARGE SCALE GENOMIC DNA]</scope>
    <source>
        <strain evidence="4">PF1309</strain>
    </source>
</reference>
<dbReference type="InterPro" id="IPR011001">
    <property type="entry name" value="Saposin-like"/>
</dbReference>
<proteinExistence type="predicted"/>
<dbReference type="EMBL" id="LIAE01006496">
    <property type="protein sequence ID" value="PAV88756.1"/>
    <property type="molecule type" value="Genomic_DNA"/>
</dbReference>
<evidence type="ECO:0000256" key="1">
    <source>
        <dbReference type="ARBA" id="ARBA00023157"/>
    </source>
</evidence>
<name>A0A2A2LR75_9BILA</name>
<keyword evidence="5" id="KW-1185">Reference proteome</keyword>
<evidence type="ECO:0000259" key="3">
    <source>
        <dbReference type="PROSITE" id="PS50015"/>
    </source>
</evidence>
<feature type="signal peptide" evidence="2">
    <location>
        <begin position="1"/>
        <end position="18"/>
    </location>
</feature>
<dbReference type="Proteomes" id="UP000218231">
    <property type="component" value="Unassembled WGS sequence"/>
</dbReference>
<evidence type="ECO:0000313" key="4">
    <source>
        <dbReference type="EMBL" id="PAV88756.1"/>
    </source>
</evidence>
<dbReference type="Gene3D" id="1.10.225.10">
    <property type="entry name" value="Saposin-like"/>
    <property type="match status" value="1"/>
</dbReference>
<dbReference type="PROSITE" id="PS50015">
    <property type="entry name" value="SAP_B"/>
    <property type="match status" value="1"/>
</dbReference>
<dbReference type="PANTHER" id="PTHR11480">
    <property type="entry name" value="SAPOSIN-RELATED"/>
    <property type="match status" value="1"/>
</dbReference>
<dbReference type="SUPFAM" id="SSF47862">
    <property type="entry name" value="Saposin"/>
    <property type="match status" value="1"/>
</dbReference>
<accession>A0A2A2LR75</accession>
<keyword evidence="2" id="KW-0732">Signal</keyword>
<feature type="chain" id="PRO_5013285391" description="Saposin B-type domain-containing protein" evidence="2">
    <location>
        <begin position="19"/>
        <end position="193"/>
    </location>
</feature>
<comment type="caution">
    <text evidence="4">The sequence shown here is derived from an EMBL/GenBank/DDBJ whole genome shotgun (WGS) entry which is preliminary data.</text>
</comment>